<name>A0A031JBC2_9SPHN</name>
<keyword evidence="2" id="KW-0804">Transcription</keyword>
<dbReference type="EMBL" id="JFYZ01000066">
    <property type="protein sequence ID" value="EZP70491.1"/>
    <property type="molecule type" value="Genomic_DNA"/>
</dbReference>
<evidence type="ECO:0000259" key="3">
    <source>
        <dbReference type="PROSITE" id="PS01124"/>
    </source>
</evidence>
<evidence type="ECO:0000313" key="4">
    <source>
        <dbReference type="EMBL" id="AOR76030.1"/>
    </source>
</evidence>
<gene>
    <name evidence="4" type="ORF">BES08_04115</name>
    <name evidence="5" type="ORF">BV97_05415</name>
</gene>
<dbReference type="GO" id="GO:0043565">
    <property type="term" value="F:sequence-specific DNA binding"/>
    <property type="evidence" value="ECO:0007669"/>
    <property type="project" value="InterPro"/>
</dbReference>
<keyword evidence="5" id="KW-0238">DNA-binding</keyword>
<dbReference type="Pfam" id="PF12833">
    <property type="entry name" value="HTH_18"/>
    <property type="match status" value="1"/>
</dbReference>
<evidence type="ECO:0000313" key="7">
    <source>
        <dbReference type="Proteomes" id="UP000094626"/>
    </source>
</evidence>
<dbReference type="eggNOG" id="COG2207">
    <property type="taxonomic scope" value="Bacteria"/>
</dbReference>
<dbReference type="OrthoDB" id="9802263at2"/>
<proteinExistence type="predicted"/>
<dbReference type="InterPro" id="IPR018060">
    <property type="entry name" value="HTH_AraC"/>
</dbReference>
<dbReference type="PROSITE" id="PS01124">
    <property type="entry name" value="HTH_ARAC_FAMILY_2"/>
    <property type="match status" value="1"/>
</dbReference>
<dbReference type="Proteomes" id="UP000094626">
    <property type="component" value="Chromosome"/>
</dbReference>
<dbReference type="Gene3D" id="1.10.10.60">
    <property type="entry name" value="Homeodomain-like"/>
    <property type="match status" value="1"/>
</dbReference>
<dbReference type="PANTHER" id="PTHR43436">
    <property type="entry name" value="ARAC-FAMILY TRANSCRIPTIONAL REGULATOR"/>
    <property type="match status" value="1"/>
</dbReference>
<dbReference type="STRING" id="158500.BES08_04115"/>
<dbReference type="GO" id="GO:0003700">
    <property type="term" value="F:DNA-binding transcription factor activity"/>
    <property type="evidence" value="ECO:0007669"/>
    <property type="project" value="InterPro"/>
</dbReference>
<organism evidence="5 6">
    <name type="scientific">Novosphingobium resinovorum</name>
    <dbReference type="NCBI Taxonomy" id="158500"/>
    <lineage>
        <taxon>Bacteria</taxon>
        <taxon>Pseudomonadati</taxon>
        <taxon>Pseudomonadota</taxon>
        <taxon>Alphaproteobacteria</taxon>
        <taxon>Sphingomonadales</taxon>
        <taxon>Sphingomonadaceae</taxon>
        <taxon>Novosphingobium</taxon>
    </lineage>
</organism>
<dbReference type="InterPro" id="IPR009594">
    <property type="entry name" value="Tscrpt_reg_HTH_AraC_N"/>
</dbReference>
<sequence>MAHQELAQQIARYAERDGIIETPIARLTLVRSGRGGEPVHMVQRPALCIIAQGSKRVLLGDAVIDYGPASYLVASLDLPITGAVTQASADAPYLCFCLYLDPALLSEIALTLPPLPAGTEERGGMTLHPMTPELIDAATRLTALLGDPANAPLLAPLIERELLVRLMTGPGAGILRAIASGESRTSQLAKAIAWLKTHFREPFSGPHLAALAGMSLSSFHDHFRRATAMTPLQYQKRLRLQEARALMLADRLDAAEAGFRVGYDSPSQFSREYRRLFGAPPVRDVGRLRAMPQRAMAI</sequence>
<evidence type="ECO:0000256" key="1">
    <source>
        <dbReference type="ARBA" id="ARBA00023015"/>
    </source>
</evidence>
<dbReference type="PATRIC" id="fig|158500.4.peg.5489"/>
<keyword evidence="7" id="KW-1185">Reference proteome</keyword>
<reference evidence="5 6" key="1">
    <citation type="submission" date="2014-03" db="EMBL/GenBank/DDBJ databases">
        <title>Whole genome sequence of Novosphingobium resinovorum KF1.</title>
        <authorList>
            <person name="Gan H.M."/>
            <person name="Gan H.Y."/>
            <person name="Chew T.H."/>
            <person name="Savka M.A."/>
        </authorList>
    </citation>
    <scope>NUCLEOTIDE SEQUENCE [LARGE SCALE GENOMIC DNA]</scope>
    <source>
        <strain evidence="5 6">KF1</strain>
    </source>
</reference>
<evidence type="ECO:0000313" key="6">
    <source>
        <dbReference type="Proteomes" id="UP000024329"/>
    </source>
</evidence>
<reference evidence="4" key="2">
    <citation type="submission" date="2016-08" db="EMBL/GenBank/DDBJ databases">
        <authorList>
            <person name="Seilhamer J.J."/>
        </authorList>
    </citation>
    <scope>NUCLEOTIDE SEQUENCE [LARGE SCALE GENOMIC DNA]</scope>
    <source>
        <strain evidence="4">SA1</strain>
    </source>
</reference>
<dbReference type="Proteomes" id="UP000024329">
    <property type="component" value="Unassembled WGS sequence"/>
</dbReference>
<evidence type="ECO:0000313" key="5">
    <source>
        <dbReference type="EMBL" id="EZP70491.1"/>
    </source>
</evidence>
<dbReference type="KEGG" id="nre:BES08_04115"/>
<accession>A0A031JBC2</accession>
<dbReference type="AlphaFoldDB" id="A0A031JBC2"/>
<keyword evidence="1" id="KW-0805">Transcription regulation</keyword>
<dbReference type="SMART" id="SM00342">
    <property type="entry name" value="HTH_ARAC"/>
    <property type="match status" value="1"/>
</dbReference>
<protein>
    <submittedName>
        <fullName evidence="4">AraC family transcriptional regulator</fullName>
    </submittedName>
    <submittedName>
        <fullName evidence="5">DNA-binding domain-containing protein, AraC-type</fullName>
    </submittedName>
</protein>
<dbReference type="EMBL" id="CP017075">
    <property type="protein sequence ID" value="AOR76030.1"/>
    <property type="molecule type" value="Genomic_DNA"/>
</dbReference>
<evidence type="ECO:0000256" key="2">
    <source>
        <dbReference type="ARBA" id="ARBA00023163"/>
    </source>
</evidence>
<dbReference type="InterPro" id="IPR009057">
    <property type="entry name" value="Homeodomain-like_sf"/>
</dbReference>
<dbReference type="Pfam" id="PF06719">
    <property type="entry name" value="AraC_N"/>
    <property type="match status" value="1"/>
</dbReference>
<dbReference type="RefSeq" id="WP_036530536.1">
    <property type="nucleotide sequence ID" value="NZ_CP017075.1"/>
</dbReference>
<reference evidence="7" key="3">
    <citation type="journal article" date="2017" name="J. Biotechnol.">
        <title>Complete genome sequence of Novosphingobium resinovorum SA1, a versatile xenobiotic-degrading bacterium capable of utilizing sulfanilic acid.</title>
        <authorList>
            <person name="Hegedus B."/>
            <person name="Kos P.B."/>
            <person name="Balint B."/>
            <person name="Maroti G."/>
            <person name="Gan H.M."/>
            <person name="Perei K."/>
            <person name="Rakhely G."/>
        </authorList>
    </citation>
    <scope>NUCLEOTIDE SEQUENCE [LARGE SCALE GENOMIC DNA]</scope>
    <source>
        <strain evidence="7">SA1</strain>
    </source>
</reference>
<feature type="domain" description="HTH araC/xylS-type" evidence="3">
    <location>
        <begin position="189"/>
        <end position="287"/>
    </location>
</feature>
<dbReference type="PANTHER" id="PTHR43436:SF1">
    <property type="entry name" value="TRANSCRIPTIONAL REGULATORY PROTEIN"/>
    <property type="match status" value="1"/>
</dbReference>
<dbReference type="SUPFAM" id="SSF46689">
    <property type="entry name" value="Homeodomain-like"/>
    <property type="match status" value="2"/>
</dbReference>